<evidence type="ECO:0000313" key="2">
    <source>
        <dbReference type="EMBL" id="MFD1685977.1"/>
    </source>
</evidence>
<protein>
    <submittedName>
        <fullName evidence="2">Helix-turn-helix domain-containing protein</fullName>
    </submittedName>
</protein>
<reference evidence="2 3" key="1">
    <citation type="journal article" date="2019" name="Int. J. Syst. Evol. Microbiol.">
        <title>The Global Catalogue of Microorganisms (GCM) 10K type strain sequencing project: providing services to taxonomists for standard genome sequencing and annotation.</title>
        <authorList>
            <consortium name="The Broad Institute Genomics Platform"/>
            <consortium name="The Broad Institute Genome Sequencing Center for Infectious Disease"/>
            <person name="Wu L."/>
            <person name="Ma J."/>
        </authorList>
    </citation>
    <scope>NUCLEOTIDE SEQUENCE [LARGE SCALE GENOMIC DNA]</scope>
    <source>
        <strain evidence="2 3">CGMCC 1.10387</strain>
    </source>
</reference>
<dbReference type="InterPro" id="IPR036388">
    <property type="entry name" value="WH-like_DNA-bd_sf"/>
</dbReference>
<keyword evidence="3" id="KW-1185">Reference proteome</keyword>
<proteinExistence type="predicted"/>
<evidence type="ECO:0000259" key="1">
    <source>
        <dbReference type="Pfam" id="PF01978"/>
    </source>
</evidence>
<organism evidence="2 3">
    <name type="scientific">Halobellus litoreus</name>
    <dbReference type="NCBI Taxonomy" id="755310"/>
    <lineage>
        <taxon>Archaea</taxon>
        <taxon>Methanobacteriati</taxon>
        <taxon>Methanobacteriota</taxon>
        <taxon>Stenosarchaea group</taxon>
        <taxon>Halobacteria</taxon>
        <taxon>Halobacteriales</taxon>
        <taxon>Haloferacaceae</taxon>
        <taxon>Halobellus</taxon>
    </lineage>
</organism>
<dbReference type="Pfam" id="PF01978">
    <property type="entry name" value="TrmB"/>
    <property type="match status" value="1"/>
</dbReference>
<dbReference type="CDD" id="cd00090">
    <property type="entry name" value="HTH_ARSR"/>
    <property type="match status" value="1"/>
</dbReference>
<dbReference type="EMBL" id="JBHUDP010000003">
    <property type="protein sequence ID" value="MFD1685977.1"/>
    <property type="molecule type" value="Genomic_DNA"/>
</dbReference>
<dbReference type="RefSeq" id="WP_256308603.1">
    <property type="nucleotide sequence ID" value="NZ_JANHAW010000003.1"/>
</dbReference>
<dbReference type="Gene3D" id="1.10.10.10">
    <property type="entry name" value="Winged helix-like DNA-binding domain superfamily/Winged helix DNA-binding domain"/>
    <property type="match status" value="1"/>
</dbReference>
<dbReference type="Proteomes" id="UP001597092">
    <property type="component" value="Unassembled WGS sequence"/>
</dbReference>
<comment type="caution">
    <text evidence="2">The sequence shown here is derived from an EMBL/GenBank/DDBJ whole genome shotgun (WGS) entry which is preliminary data.</text>
</comment>
<dbReference type="InterPro" id="IPR036390">
    <property type="entry name" value="WH_DNA-bd_sf"/>
</dbReference>
<gene>
    <name evidence="2" type="ORF">ACFSAS_10180</name>
</gene>
<sequence length="133" mass="15554">MPDSMSEQLKQDMECEGLLECFHGLKQLDKQCFQVLVRAGEPLTVDEVAEIVDRERSTAYRSIQRLLQSGFIQKEQVNYEQGGYYHVYSPTDPEKISDSMQRMLNDWYAKMGQLIQEFEDKYERPEAEMTVEG</sequence>
<feature type="domain" description="Transcription regulator TrmB N-terminal" evidence="1">
    <location>
        <begin position="19"/>
        <end position="94"/>
    </location>
</feature>
<dbReference type="InterPro" id="IPR002831">
    <property type="entry name" value="Tscrpt_reg_TrmB_N"/>
</dbReference>
<accession>A0ABD6DUP1</accession>
<dbReference type="AlphaFoldDB" id="A0ABD6DUP1"/>
<evidence type="ECO:0000313" key="3">
    <source>
        <dbReference type="Proteomes" id="UP001597092"/>
    </source>
</evidence>
<dbReference type="InterPro" id="IPR011991">
    <property type="entry name" value="ArsR-like_HTH"/>
</dbReference>
<name>A0ABD6DUP1_9EURY</name>
<dbReference type="SUPFAM" id="SSF46785">
    <property type="entry name" value="Winged helix' DNA-binding domain"/>
    <property type="match status" value="1"/>
</dbReference>